<evidence type="ECO:0008006" key="11">
    <source>
        <dbReference type="Google" id="ProtNLM"/>
    </source>
</evidence>
<dbReference type="Proteomes" id="UP000663879">
    <property type="component" value="Unassembled WGS sequence"/>
</dbReference>
<comment type="caution">
    <text evidence="9">The sequence shown here is derived from an EMBL/GenBank/DDBJ whole genome shotgun (WGS) entry which is preliminary data.</text>
</comment>
<dbReference type="InterPro" id="IPR001510">
    <property type="entry name" value="Znf_PARP"/>
</dbReference>
<evidence type="ECO:0000259" key="6">
    <source>
        <dbReference type="PROSITE" id="PS50023"/>
    </source>
</evidence>
<dbReference type="PANTHER" id="PTHR24211">
    <property type="entry name" value="LIM DOMAIN-CONTAINING PROTEIN"/>
    <property type="match status" value="1"/>
</dbReference>
<dbReference type="PROSITE" id="PS50023">
    <property type="entry name" value="LIM_DOMAIN_2"/>
    <property type="match status" value="1"/>
</dbReference>
<dbReference type="OrthoDB" id="10069167at2759"/>
<dbReference type="Pfam" id="PF00412">
    <property type="entry name" value="LIM"/>
    <property type="match status" value="1"/>
</dbReference>
<dbReference type="PROSITE" id="PS50064">
    <property type="entry name" value="ZF_PARP_2"/>
    <property type="match status" value="1"/>
</dbReference>
<evidence type="ECO:0000256" key="1">
    <source>
        <dbReference type="ARBA" id="ARBA00022723"/>
    </source>
</evidence>
<dbReference type="EMBL" id="CAJNOC010000089">
    <property type="protein sequence ID" value="CAF0713992.1"/>
    <property type="molecule type" value="Genomic_DNA"/>
</dbReference>
<keyword evidence="3 5" id="KW-0862">Zinc</keyword>
<feature type="domain" description="LIM zinc-binding" evidence="6">
    <location>
        <begin position="95"/>
        <end position="166"/>
    </location>
</feature>
<dbReference type="InterPro" id="IPR001781">
    <property type="entry name" value="Znf_LIM"/>
</dbReference>
<dbReference type="SMART" id="SM00132">
    <property type="entry name" value="LIM"/>
    <property type="match status" value="1"/>
</dbReference>
<dbReference type="GO" id="GO:0003677">
    <property type="term" value="F:DNA binding"/>
    <property type="evidence" value="ECO:0007669"/>
    <property type="project" value="InterPro"/>
</dbReference>
<evidence type="ECO:0000313" key="9">
    <source>
        <dbReference type="EMBL" id="CAF0713992.1"/>
    </source>
</evidence>
<proteinExistence type="predicted"/>
<dbReference type="InterPro" id="IPR010442">
    <property type="entry name" value="PET_domain"/>
</dbReference>
<evidence type="ECO:0000313" key="10">
    <source>
        <dbReference type="Proteomes" id="UP000663879"/>
    </source>
</evidence>
<evidence type="ECO:0000256" key="5">
    <source>
        <dbReference type="PROSITE-ProRule" id="PRU00125"/>
    </source>
</evidence>
<reference evidence="9" key="1">
    <citation type="submission" date="2021-02" db="EMBL/GenBank/DDBJ databases">
        <authorList>
            <person name="Nowell W R."/>
        </authorList>
    </citation>
    <scope>NUCLEOTIDE SEQUENCE</scope>
    <source>
        <strain evidence="9">Ploen Becks lab</strain>
    </source>
</reference>
<protein>
    <recommendedName>
        <fullName evidence="11">LIM zinc-binding domain-containing protein</fullName>
    </recommendedName>
</protein>
<dbReference type="GO" id="GO:0008270">
    <property type="term" value="F:zinc ion binding"/>
    <property type="evidence" value="ECO:0007669"/>
    <property type="project" value="InterPro"/>
</dbReference>
<keyword evidence="10" id="KW-1185">Reference proteome</keyword>
<evidence type="ECO:0000256" key="4">
    <source>
        <dbReference type="ARBA" id="ARBA00023038"/>
    </source>
</evidence>
<evidence type="ECO:0000259" key="7">
    <source>
        <dbReference type="PROSITE" id="PS50064"/>
    </source>
</evidence>
<evidence type="ECO:0000259" key="8">
    <source>
        <dbReference type="PROSITE" id="PS51303"/>
    </source>
</evidence>
<dbReference type="Gene3D" id="2.10.110.10">
    <property type="entry name" value="Cysteine Rich Protein"/>
    <property type="match status" value="1"/>
</dbReference>
<keyword evidence="4 5" id="KW-0440">LIM domain</keyword>
<dbReference type="SUPFAM" id="SSF57716">
    <property type="entry name" value="Glucocorticoid receptor-like (DNA-binding domain)"/>
    <property type="match status" value="1"/>
</dbReference>
<organism evidence="9 10">
    <name type="scientific">Brachionus calyciflorus</name>
    <dbReference type="NCBI Taxonomy" id="104777"/>
    <lineage>
        <taxon>Eukaryota</taxon>
        <taxon>Metazoa</taxon>
        <taxon>Spiralia</taxon>
        <taxon>Gnathifera</taxon>
        <taxon>Rotifera</taxon>
        <taxon>Eurotatoria</taxon>
        <taxon>Monogononta</taxon>
        <taxon>Pseudotrocha</taxon>
        <taxon>Ploima</taxon>
        <taxon>Brachionidae</taxon>
        <taxon>Brachionus</taxon>
    </lineage>
</organism>
<dbReference type="AlphaFoldDB" id="A0A813M6M9"/>
<accession>A0A813M6M9</accession>
<dbReference type="PANTHER" id="PTHR24211:SF37">
    <property type="entry name" value="PROTEIN ESPINAS-LIKE PROTEIN"/>
    <property type="match status" value="1"/>
</dbReference>
<dbReference type="InterPro" id="IPR047120">
    <property type="entry name" value="Pk/Esn/Tes"/>
</dbReference>
<dbReference type="PROSITE" id="PS51303">
    <property type="entry name" value="PET"/>
    <property type="match status" value="1"/>
</dbReference>
<keyword evidence="1 5" id="KW-0479">Metal-binding</keyword>
<keyword evidence="2" id="KW-0677">Repeat</keyword>
<dbReference type="Pfam" id="PF06297">
    <property type="entry name" value="PET"/>
    <property type="match status" value="1"/>
</dbReference>
<evidence type="ECO:0000256" key="3">
    <source>
        <dbReference type="ARBA" id="ARBA00022833"/>
    </source>
</evidence>
<feature type="domain" description="PET" evidence="8">
    <location>
        <begin position="1"/>
        <end position="94"/>
    </location>
</feature>
<sequence length="175" mass="20626">MMEKYDWIPPCLDISEIKTFFKEFPIEKIPIHATQGINERKKNLFRQIPKQDISPNFCDHLKNKKTFQSYLKFTSKRDFSALDIGICMKNSNQDISCKNCDQNIEKDSIYVHASDRSTYLSKNYKNLYHPDCFKCSTCNEFLADLVYCMDKGKLYCMRHYGELFKSRCAICDEVS</sequence>
<name>A0A813M6M9_9BILA</name>
<gene>
    <name evidence="9" type="ORF">OXX778_LOCUS1404</name>
</gene>
<feature type="domain" description="PARP-type" evidence="7">
    <location>
        <begin position="96"/>
        <end position="133"/>
    </location>
</feature>
<evidence type="ECO:0000256" key="2">
    <source>
        <dbReference type="ARBA" id="ARBA00022737"/>
    </source>
</evidence>